<dbReference type="InterPro" id="IPR045079">
    <property type="entry name" value="Oxoprolinase-like"/>
</dbReference>
<evidence type="ECO:0000256" key="1">
    <source>
        <dbReference type="ARBA" id="ARBA00010403"/>
    </source>
</evidence>
<dbReference type="GO" id="GO:0005829">
    <property type="term" value="C:cytosol"/>
    <property type="evidence" value="ECO:0007669"/>
    <property type="project" value="TreeGrafter"/>
</dbReference>
<dbReference type="InterPro" id="IPR049517">
    <property type="entry name" value="ACX-like_C"/>
</dbReference>
<dbReference type="PANTHER" id="PTHR11365:SF23">
    <property type="entry name" value="HYPOTHETICAL 5-OXOPROLINASE (EUROFUNG)-RELATED"/>
    <property type="match status" value="1"/>
</dbReference>
<evidence type="ECO:0000259" key="2">
    <source>
        <dbReference type="Pfam" id="PF01968"/>
    </source>
</evidence>
<sequence length="1254" mass="136570">MRKGCTRPLHPLPFAFRKGKDDRKQRILLKFSTQASHTQRGFAMQGDRVTKRNKEDHGMWEFWIDRGGTFTDIVACSPECTLHTHKLLSENPEQYKDAALAGIRHFLCTGMEESIPGEKIRCVKMGTTVATNALLERKGDRVALFITKGFRDALRIAYQNRPKLFAREIVLPELLYEQVIEVEERVDRDGRVLVPLNEDALEVGLKDAFDRGIRACAIVFMHGYQYKDHEQKAAALAQRFGFTQVSTSHEASPLIKLVGRGDTAVVDAYLSPILRRYVNQVAGELGNVRIQFMQSNGGLTEATLFQGKDAILSGPAGGIVAATATAASAGFDKLITFDMGGTSTDVAHFAGTYDRAFDTLVAGVRIRAPMMEIHTVAAGGGSICFFDGARYRVGPESAGANPGPAAYRRGGPLTVTDCNVMMGRLQPGLFPAVFGPNQDEQLDVQAVREKFLELAKRIEKDTGDARPPEAVAEGFLMIAVQNMANAVKKISVQRGYDVTRYTLVSFGGAGGQHACRVADALGMTSIFIHAFGGVLSAYGMGLADVRALRECTVELVVSAEHIHPIATIFDKLEKEAMSEVTGQQVDANCMEVQKSLMIRYQGTDTALSVPFSSSCEDMAKAFEDKYHQQFGFAMPERQLIADTAVVEVIGRTFGGAGDAFKASEGAPSEPQEHVHAFFEGEWQDVPVFARTKLVSGQRVHGPALILEDTGTNVVEYGWEAVLHAGGLLISRTTPLSRKVAIGTECDPIYLEVFNNLFMSIAEQMGYTLQNTSYSVNMKERLDFSCAIFDPLGNLIANAPHMPVHLGSMGESIREVIRQNQSSMQAGDVYVLNDPYRGGTHLPDVTVVSPVFDEGKKNVIFYVGSRGHHADIGGITPASMPPNSKTVDEEGVLITNFKLVDGNTFQEDAFRNLLTSAKFPARDPDTNLADIRAQIAANEKGIRELRKMVDSFGLETVQAYMKHVQDNAEEAVRRAIGALKSGSFVYELDDGSKVCVQIDVDSKARSAKVDFTGTSAQLESNFNAPSAVCRAAVMYVFRTLVEDEIPMNEGCLKAIDIIIPVGTMLNPVYPAAVVAGNVETSQVVTDALYGALGVMAAAQGTMNNLTFGNKRYQYYETVCGGSGAGPTFNGTDAVHTHMTNSRMTDPEVLELRYPVILENFEVRRGSGGIGKFKGGDGITRRIRFLEEMEVIILSNRRLVPPYGMAGGHPGECGKNWVERSDGKRRDLGSCDSIIVQPGDVFVMQTPSGGGFGNPQ</sequence>
<dbReference type="PANTHER" id="PTHR11365">
    <property type="entry name" value="5-OXOPROLINASE RELATED"/>
    <property type="match status" value="1"/>
</dbReference>
<dbReference type="InterPro" id="IPR008040">
    <property type="entry name" value="Hydant_A_N"/>
</dbReference>
<reference evidence="6" key="1">
    <citation type="submission" date="2021-01" db="EMBL/GenBank/DDBJ databases">
        <authorList>
            <person name="Corre E."/>
            <person name="Pelletier E."/>
            <person name="Niang G."/>
            <person name="Scheremetjew M."/>
            <person name="Finn R."/>
            <person name="Kale V."/>
            <person name="Holt S."/>
            <person name="Cochrane G."/>
            <person name="Meng A."/>
            <person name="Brown T."/>
            <person name="Cohen L."/>
        </authorList>
    </citation>
    <scope>NUCLEOTIDE SEQUENCE</scope>
    <source>
        <strain evidence="6">CCMP1897</strain>
    </source>
</reference>
<protein>
    <recommendedName>
        <fullName evidence="7">5-oxoprolinase</fullName>
    </recommendedName>
</protein>
<gene>
    <name evidence="6" type="ORF">PSAL00342_LOCUS3256</name>
</gene>
<dbReference type="AlphaFoldDB" id="A0A7S3UCP4"/>
<dbReference type="InterPro" id="IPR003692">
    <property type="entry name" value="Hydantoinase_B"/>
</dbReference>
<dbReference type="GO" id="GO:0006749">
    <property type="term" value="P:glutathione metabolic process"/>
    <property type="evidence" value="ECO:0007669"/>
    <property type="project" value="TreeGrafter"/>
</dbReference>
<dbReference type="Pfam" id="PF19278">
    <property type="entry name" value="Hydant_A_C"/>
    <property type="match status" value="1"/>
</dbReference>
<dbReference type="InterPro" id="IPR002821">
    <property type="entry name" value="Hydantoinase_A"/>
</dbReference>
<evidence type="ECO:0008006" key="7">
    <source>
        <dbReference type="Google" id="ProtNLM"/>
    </source>
</evidence>
<feature type="domain" description="Hydantoinase/oxoprolinase N-terminal" evidence="4">
    <location>
        <begin position="62"/>
        <end position="239"/>
    </location>
</feature>
<dbReference type="Pfam" id="PF02538">
    <property type="entry name" value="Hydantoinase_B"/>
    <property type="match status" value="1"/>
</dbReference>
<dbReference type="Pfam" id="PF05378">
    <property type="entry name" value="Hydant_A_N"/>
    <property type="match status" value="1"/>
</dbReference>
<proteinExistence type="inferred from homology"/>
<comment type="similarity">
    <text evidence="1">Belongs to the oxoprolinase family.</text>
</comment>
<evidence type="ECO:0000259" key="3">
    <source>
        <dbReference type="Pfam" id="PF02538"/>
    </source>
</evidence>
<evidence type="ECO:0000313" key="6">
    <source>
        <dbReference type="EMBL" id="CAE0609437.1"/>
    </source>
</evidence>
<feature type="domain" description="Hydantoinase A/oxoprolinase" evidence="2">
    <location>
        <begin position="260"/>
        <end position="547"/>
    </location>
</feature>
<dbReference type="GO" id="GO:0017168">
    <property type="term" value="F:5-oxoprolinase (ATP-hydrolyzing) activity"/>
    <property type="evidence" value="ECO:0007669"/>
    <property type="project" value="TreeGrafter"/>
</dbReference>
<dbReference type="EMBL" id="HBIS01003607">
    <property type="protein sequence ID" value="CAE0609437.1"/>
    <property type="molecule type" value="Transcribed_RNA"/>
</dbReference>
<feature type="domain" description="Hydantoinase B/oxoprolinase" evidence="3">
    <location>
        <begin position="746"/>
        <end position="1253"/>
    </location>
</feature>
<organism evidence="6">
    <name type="scientific">Picocystis salinarum</name>
    <dbReference type="NCBI Taxonomy" id="88271"/>
    <lineage>
        <taxon>Eukaryota</taxon>
        <taxon>Viridiplantae</taxon>
        <taxon>Chlorophyta</taxon>
        <taxon>Picocystophyceae</taxon>
        <taxon>Picocystales</taxon>
        <taxon>Picocystaceae</taxon>
        <taxon>Picocystis</taxon>
    </lineage>
</organism>
<accession>A0A7S3UCP4</accession>
<evidence type="ECO:0000259" key="4">
    <source>
        <dbReference type="Pfam" id="PF05378"/>
    </source>
</evidence>
<dbReference type="Pfam" id="PF01968">
    <property type="entry name" value="Hydantoinase_A"/>
    <property type="match status" value="1"/>
</dbReference>
<name>A0A7S3UCP4_9CHLO</name>
<evidence type="ECO:0000259" key="5">
    <source>
        <dbReference type="Pfam" id="PF19278"/>
    </source>
</evidence>
<feature type="domain" description="Acetophenone carboxylase-like C-terminal" evidence="5">
    <location>
        <begin position="562"/>
        <end position="724"/>
    </location>
</feature>